<dbReference type="Proteomes" id="UP000003704">
    <property type="component" value="Unassembled WGS sequence"/>
</dbReference>
<gene>
    <name evidence="1" type="ORF">WQQ_13400</name>
</gene>
<protein>
    <submittedName>
        <fullName evidence="1">Uncharacterized protein</fullName>
    </submittedName>
</protein>
<keyword evidence="2" id="KW-1185">Reference proteome</keyword>
<proteinExistence type="predicted"/>
<organism evidence="1 2">
    <name type="scientific">Hydrocarboniphaga effusa AP103</name>
    <dbReference type="NCBI Taxonomy" id="1172194"/>
    <lineage>
        <taxon>Bacteria</taxon>
        <taxon>Pseudomonadati</taxon>
        <taxon>Pseudomonadota</taxon>
        <taxon>Gammaproteobacteria</taxon>
        <taxon>Nevskiales</taxon>
        <taxon>Nevskiaceae</taxon>
        <taxon>Hydrocarboniphaga</taxon>
    </lineage>
</organism>
<evidence type="ECO:0000313" key="2">
    <source>
        <dbReference type="Proteomes" id="UP000003704"/>
    </source>
</evidence>
<sequence>MRVNVDAVMASGRHCSAFSGEARIIDPGSCIGLTHYSSKIHQSS</sequence>
<dbReference type="AlphaFoldDB" id="I8TC36"/>
<evidence type="ECO:0000313" key="1">
    <source>
        <dbReference type="EMBL" id="EIT71203.1"/>
    </source>
</evidence>
<comment type="caution">
    <text evidence="1">The sequence shown here is derived from an EMBL/GenBank/DDBJ whole genome shotgun (WGS) entry which is preliminary data.</text>
</comment>
<name>I8TC36_9GAMM</name>
<accession>I8TC36</accession>
<reference evidence="1 2" key="1">
    <citation type="journal article" date="2012" name="J. Bacteriol.">
        <title>Genome Sequence of n-Alkane-Degrading Hydrocarboniphaga effusa Strain AP103T (ATCC BAA-332T).</title>
        <authorList>
            <person name="Chang H.K."/>
            <person name="Zylstra G.J."/>
            <person name="Chae J.C."/>
        </authorList>
    </citation>
    <scope>NUCLEOTIDE SEQUENCE [LARGE SCALE GENOMIC DNA]</scope>
    <source>
        <strain evidence="1 2">AP103</strain>
    </source>
</reference>
<dbReference type="EMBL" id="AKGD01000001">
    <property type="protein sequence ID" value="EIT71203.1"/>
    <property type="molecule type" value="Genomic_DNA"/>
</dbReference>